<comment type="function">
    <text evidence="9 10">Fluoride-specific ion channel. Important for reducing fluoride concentration in the cell, thus reducing its toxicity.</text>
</comment>
<sequence length="136" mass="13602">MSGRRRWGVLAVIALGGAVGGLARYAALRWWPTGGGEFPTALLGVNVVGCALLGVLMAWIGARGAHPLLRPFLGVGVLGGFTSFSGFALDGTLLFDAAAPGTALGYLAATLLLSLTAVWAGVVLGRRALGGGRAAG</sequence>
<keyword evidence="2 10" id="KW-1003">Cell membrane</keyword>
<feature type="transmembrane region" description="Helical" evidence="10">
    <location>
        <begin position="38"/>
        <end position="60"/>
    </location>
</feature>
<feature type="binding site" evidence="10">
    <location>
        <position position="79"/>
    </location>
    <ligand>
        <name>Na(+)</name>
        <dbReference type="ChEBI" id="CHEBI:29101"/>
        <note>structural</note>
    </ligand>
</feature>
<keyword evidence="4 10" id="KW-1133">Transmembrane helix</keyword>
<comment type="subcellular location">
    <subcellularLocation>
        <location evidence="1 10">Cell membrane</location>
        <topology evidence="1 10">Multi-pass membrane protein</topology>
    </subcellularLocation>
</comment>
<dbReference type="HAMAP" id="MF_00454">
    <property type="entry name" value="FluC"/>
    <property type="match status" value="1"/>
</dbReference>
<evidence type="ECO:0000256" key="10">
    <source>
        <dbReference type="HAMAP-Rule" id="MF_00454"/>
    </source>
</evidence>
<feature type="transmembrane region" description="Helical" evidence="10">
    <location>
        <begin position="103"/>
        <end position="124"/>
    </location>
</feature>
<keyword evidence="10" id="KW-0406">Ion transport</keyword>
<dbReference type="Pfam" id="PF02537">
    <property type="entry name" value="CRCB"/>
    <property type="match status" value="1"/>
</dbReference>
<comment type="activity regulation">
    <text evidence="10">Na(+) is not transported, but it plays an essential structural role and its presence is essential for fluoride channel function.</text>
</comment>
<evidence type="ECO:0000313" key="11">
    <source>
        <dbReference type="EMBL" id="MBD3931907.1"/>
    </source>
</evidence>
<accession>A0A927ICC1</accession>
<evidence type="ECO:0000256" key="5">
    <source>
        <dbReference type="ARBA" id="ARBA00023136"/>
    </source>
</evidence>
<dbReference type="InterPro" id="IPR003691">
    <property type="entry name" value="FluC"/>
</dbReference>
<dbReference type="Proteomes" id="UP000632289">
    <property type="component" value="Unassembled WGS sequence"/>
</dbReference>
<gene>
    <name evidence="10" type="primary">fluC</name>
    <name evidence="10" type="synonym">crcB</name>
    <name evidence="11" type="ORF">IF129_10100</name>
</gene>
<comment type="similarity">
    <text evidence="7 10">Belongs to the fluoride channel Fluc/FEX (TC 1.A.43) family.</text>
</comment>
<proteinExistence type="inferred from homology"/>
<keyword evidence="10" id="KW-0479">Metal-binding</keyword>
<reference evidence="11" key="1">
    <citation type="submission" date="2020-09" db="EMBL/GenBank/DDBJ databases">
        <title>Secondary metabolite and genome analysis of marine Streptomyces chumphonensis KK1-2T.</title>
        <authorList>
            <person name="Phongsopitanun W."/>
            <person name="Kanchanasin P."/>
            <person name="Pittayakhajonwut P."/>
            <person name="Suwanborirux K."/>
            <person name="Tanasupawat S."/>
        </authorList>
    </citation>
    <scope>NUCLEOTIDE SEQUENCE</scope>
    <source>
        <strain evidence="11">KK1-2</strain>
    </source>
</reference>
<dbReference type="EMBL" id="JACXYU010000004">
    <property type="protein sequence ID" value="MBD3931907.1"/>
    <property type="molecule type" value="Genomic_DNA"/>
</dbReference>
<evidence type="ECO:0000256" key="9">
    <source>
        <dbReference type="ARBA" id="ARBA00049940"/>
    </source>
</evidence>
<keyword evidence="10" id="KW-0813">Transport</keyword>
<evidence type="ECO:0000256" key="3">
    <source>
        <dbReference type="ARBA" id="ARBA00022692"/>
    </source>
</evidence>
<keyword evidence="5 10" id="KW-0472">Membrane</keyword>
<comment type="caution">
    <text evidence="11">The sequence shown here is derived from an EMBL/GenBank/DDBJ whole genome shotgun (WGS) entry which is preliminary data.</text>
</comment>
<keyword evidence="6 10" id="KW-0407">Ion channel</keyword>
<feature type="transmembrane region" description="Helical" evidence="10">
    <location>
        <begin position="7"/>
        <end position="26"/>
    </location>
</feature>
<dbReference type="GO" id="GO:0140114">
    <property type="term" value="P:cellular detoxification of fluoride"/>
    <property type="evidence" value="ECO:0007669"/>
    <property type="project" value="UniProtKB-UniRule"/>
</dbReference>
<evidence type="ECO:0000256" key="6">
    <source>
        <dbReference type="ARBA" id="ARBA00023303"/>
    </source>
</evidence>
<evidence type="ECO:0000256" key="2">
    <source>
        <dbReference type="ARBA" id="ARBA00022475"/>
    </source>
</evidence>
<dbReference type="GO" id="GO:0062054">
    <property type="term" value="F:fluoride channel activity"/>
    <property type="evidence" value="ECO:0007669"/>
    <property type="project" value="UniProtKB-UniRule"/>
</dbReference>
<protein>
    <recommendedName>
        <fullName evidence="10">Fluoride-specific ion channel FluC</fullName>
    </recommendedName>
</protein>
<dbReference type="GO" id="GO:0005886">
    <property type="term" value="C:plasma membrane"/>
    <property type="evidence" value="ECO:0007669"/>
    <property type="project" value="UniProtKB-SubCell"/>
</dbReference>
<keyword evidence="12" id="KW-1185">Reference proteome</keyword>
<evidence type="ECO:0000256" key="4">
    <source>
        <dbReference type="ARBA" id="ARBA00022989"/>
    </source>
</evidence>
<name>A0A927ICC1_9ACTN</name>
<organism evidence="11 12">
    <name type="scientific">Streptomyces chumphonensis</name>
    <dbReference type="NCBI Taxonomy" id="1214925"/>
    <lineage>
        <taxon>Bacteria</taxon>
        <taxon>Bacillati</taxon>
        <taxon>Actinomycetota</taxon>
        <taxon>Actinomycetes</taxon>
        <taxon>Kitasatosporales</taxon>
        <taxon>Streptomycetaceae</taxon>
        <taxon>Streptomyces</taxon>
    </lineage>
</organism>
<feature type="binding site" evidence="10">
    <location>
        <position position="82"/>
    </location>
    <ligand>
        <name>Na(+)</name>
        <dbReference type="ChEBI" id="CHEBI:29101"/>
        <note>structural</note>
    </ligand>
</feature>
<comment type="catalytic activity">
    <reaction evidence="8">
        <text>fluoride(in) = fluoride(out)</text>
        <dbReference type="Rhea" id="RHEA:76159"/>
        <dbReference type="ChEBI" id="CHEBI:17051"/>
    </reaction>
    <physiologicalReaction direction="left-to-right" evidence="8">
        <dbReference type="Rhea" id="RHEA:76160"/>
    </physiologicalReaction>
</comment>
<evidence type="ECO:0000256" key="8">
    <source>
        <dbReference type="ARBA" id="ARBA00035585"/>
    </source>
</evidence>
<evidence type="ECO:0000256" key="1">
    <source>
        <dbReference type="ARBA" id="ARBA00004651"/>
    </source>
</evidence>
<evidence type="ECO:0000313" key="12">
    <source>
        <dbReference type="Proteomes" id="UP000632289"/>
    </source>
</evidence>
<evidence type="ECO:0000256" key="7">
    <source>
        <dbReference type="ARBA" id="ARBA00035120"/>
    </source>
</evidence>
<dbReference type="GO" id="GO:0046872">
    <property type="term" value="F:metal ion binding"/>
    <property type="evidence" value="ECO:0007669"/>
    <property type="project" value="UniProtKB-KW"/>
</dbReference>
<keyword evidence="10" id="KW-0915">Sodium</keyword>
<dbReference type="AlphaFoldDB" id="A0A927ICC1"/>
<keyword evidence="3 10" id="KW-0812">Transmembrane</keyword>
<feature type="transmembrane region" description="Helical" evidence="10">
    <location>
        <begin position="72"/>
        <end position="91"/>
    </location>
</feature>